<reference evidence="2" key="1">
    <citation type="submission" date="2022-07" db="EMBL/GenBank/DDBJ databases">
        <title>Genome sequencing of Photobacterium atrarenae GJH2-4.</title>
        <authorList>
            <person name="Park S.-J."/>
        </authorList>
    </citation>
    <scope>NUCLEOTIDE SEQUENCE</scope>
    <source>
        <strain evidence="2">GJH2-4</strain>
    </source>
</reference>
<evidence type="ECO:0008006" key="4">
    <source>
        <dbReference type="Google" id="ProtNLM"/>
    </source>
</evidence>
<dbReference type="RefSeq" id="WP_255390470.1">
    <property type="nucleotide sequence ID" value="NZ_CP101508.1"/>
</dbReference>
<feature type="coiled-coil region" evidence="1">
    <location>
        <begin position="38"/>
        <end position="65"/>
    </location>
</feature>
<protein>
    <recommendedName>
        <fullName evidence="4">Cell division protein ZapA</fullName>
    </recommendedName>
</protein>
<evidence type="ECO:0000313" key="2">
    <source>
        <dbReference type="EMBL" id="UTV29137.1"/>
    </source>
</evidence>
<name>A0ABY5GIM6_9GAMM</name>
<dbReference type="EMBL" id="CP101508">
    <property type="protein sequence ID" value="UTV29137.1"/>
    <property type="molecule type" value="Genomic_DNA"/>
</dbReference>
<sequence length="81" mass="9126">MAITIRNTDEHYYMIQALKDLTKSNVTTKALIKGAYLAVELGQQLEAEKERRIQAESELATLKATVNQYLNSQQALKSVLD</sequence>
<evidence type="ECO:0000313" key="3">
    <source>
        <dbReference type="Proteomes" id="UP001057998"/>
    </source>
</evidence>
<keyword evidence="1" id="KW-0175">Coiled coil</keyword>
<proteinExistence type="predicted"/>
<accession>A0ABY5GIM6</accession>
<dbReference type="Proteomes" id="UP001057998">
    <property type="component" value="Chromosome 1"/>
</dbReference>
<evidence type="ECO:0000256" key="1">
    <source>
        <dbReference type="SAM" id="Coils"/>
    </source>
</evidence>
<keyword evidence="3" id="KW-1185">Reference proteome</keyword>
<organism evidence="2 3">
    <name type="scientific">Photobacterium atrarenae</name>
    <dbReference type="NCBI Taxonomy" id="865757"/>
    <lineage>
        <taxon>Bacteria</taxon>
        <taxon>Pseudomonadati</taxon>
        <taxon>Pseudomonadota</taxon>
        <taxon>Gammaproteobacteria</taxon>
        <taxon>Vibrionales</taxon>
        <taxon>Vibrionaceae</taxon>
        <taxon>Photobacterium</taxon>
    </lineage>
</organism>
<gene>
    <name evidence="2" type="ORF">NNL38_07915</name>
</gene>